<keyword evidence="2" id="KW-1185">Reference proteome</keyword>
<sequence length="117" mass="13887">MNCGQRDAIIQHTYHQTYRFLHDERNSFNDPTTRYRMDQYPTEGGRGNKKCFVEAKIVLTYHETWEREPYCKKILDVKFFSVCVTAEFGAPDFKSNIPSIIRIAIIKPKHTNTHKRF</sequence>
<accession>A0AAV4TH31</accession>
<organism evidence="1 2">
    <name type="scientific">Caerostris extrusa</name>
    <name type="common">Bark spider</name>
    <name type="synonym">Caerostris bankana</name>
    <dbReference type="NCBI Taxonomy" id="172846"/>
    <lineage>
        <taxon>Eukaryota</taxon>
        <taxon>Metazoa</taxon>
        <taxon>Ecdysozoa</taxon>
        <taxon>Arthropoda</taxon>
        <taxon>Chelicerata</taxon>
        <taxon>Arachnida</taxon>
        <taxon>Araneae</taxon>
        <taxon>Araneomorphae</taxon>
        <taxon>Entelegynae</taxon>
        <taxon>Araneoidea</taxon>
        <taxon>Araneidae</taxon>
        <taxon>Caerostris</taxon>
    </lineage>
</organism>
<reference evidence="1 2" key="1">
    <citation type="submission" date="2021-06" db="EMBL/GenBank/DDBJ databases">
        <title>Caerostris extrusa draft genome.</title>
        <authorList>
            <person name="Kono N."/>
            <person name="Arakawa K."/>
        </authorList>
    </citation>
    <scope>NUCLEOTIDE SEQUENCE [LARGE SCALE GENOMIC DNA]</scope>
</reference>
<proteinExistence type="predicted"/>
<dbReference type="AlphaFoldDB" id="A0AAV4TH31"/>
<name>A0AAV4TH31_CAEEX</name>
<evidence type="ECO:0000313" key="1">
    <source>
        <dbReference type="EMBL" id="GIY45044.1"/>
    </source>
</evidence>
<dbReference type="Proteomes" id="UP001054945">
    <property type="component" value="Unassembled WGS sequence"/>
</dbReference>
<protein>
    <submittedName>
        <fullName evidence="1">Uncharacterized protein</fullName>
    </submittedName>
</protein>
<comment type="caution">
    <text evidence="1">The sequence shown here is derived from an EMBL/GenBank/DDBJ whole genome shotgun (WGS) entry which is preliminary data.</text>
</comment>
<dbReference type="EMBL" id="BPLR01011226">
    <property type="protein sequence ID" value="GIY45044.1"/>
    <property type="molecule type" value="Genomic_DNA"/>
</dbReference>
<evidence type="ECO:0000313" key="2">
    <source>
        <dbReference type="Proteomes" id="UP001054945"/>
    </source>
</evidence>
<gene>
    <name evidence="1" type="ORF">CEXT_626691</name>
</gene>